<evidence type="ECO:0000256" key="1">
    <source>
        <dbReference type="SAM" id="MobiDB-lite"/>
    </source>
</evidence>
<dbReference type="OrthoDB" id="1929779at2759"/>
<feature type="compositionally biased region" description="Basic and acidic residues" evidence="1">
    <location>
        <begin position="227"/>
        <end position="237"/>
    </location>
</feature>
<accession>A0A843TXY4</accession>
<proteinExistence type="predicted"/>
<feature type="compositionally biased region" description="Basic residues" evidence="1">
    <location>
        <begin position="241"/>
        <end position="250"/>
    </location>
</feature>
<dbReference type="Proteomes" id="UP000652761">
    <property type="component" value="Unassembled WGS sequence"/>
</dbReference>
<organism evidence="2 3">
    <name type="scientific">Colocasia esculenta</name>
    <name type="common">Wild taro</name>
    <name type="synonym">Arum esculentum</name>
    <dbReference type="NCBI Taxonomy" id="4460"/>
    <lineage>
        <taxon>Eukaryota</taxon>
        <taxon>Viridiplantae</taxon>
        <taxon>Streptophyta</taxon>
        <taxon>Embryophyta</taxon>
        <taxon>Tracheophyta</taxon>
        <taxon>Spermatophyta</taxon>
        <taxon>Magnoliopsida</taxon>
        <taxon>Liliopsida</taxon>
        <taxon>Araceae</taxon>
        <taxon>Aroideae</taxon>
        <taxon>Colocasieae</taxon>
        <taxon>Colocasia</taxon>
    </lineage>
</organism>
<dbReference type="GO" id="GO:0055028">
    <property type="term" value="C:cortical microtubule"/>
    <property type="evidence" value="ECO:0007669"/>
    <property type="project" value="TreeGrafter"/>
</dbReference>
<feature type="compositionally biased region" description="Gly residues" evidence="1">
    <location>
        <begin position="147"/>
        <end position="165"/>
    </location>
</feature>
<dbReference type="PANTHER" id="PTHR31949">
    <property type="entry name" value="GASTRIC MUCIN-LIKE PROTEIN"/>
    <property type="match status" value="1"/>
</dbReference>
<dbReference type="EMBL" id="NMUH01000285">
    <property type="protein sequence ID" value="MQL76181.1"/>
    <property type="molecule type" value="Genomic_DNA"/>
</dbReference>
<name>A0A843TXY4_COLES</name>
<sequence>MYDLITLRLKTPPATPLFPSLEMEANNPNVILQREITLDLQHPGPSRFAGKREEPRPSSRQKYPAAPSSTSSYSRTTNPAPTAKSTLQTSELKREAERRRAGRPSLRRREEIAAANGINRGAEVGKLVLGSRMVEKVVNARRAATAAGGGGQEKGVQPKGGGLEGPPGRHGSLPPQSSHDMVVKHTVAIRKKPAGYVHQKQEQGCPRNLTPKSNRSAPAASTSGETPGHESKEDRSLLKKGTGRRRYAMC</sequence>
<evidence type="ECO:0000313" key="3">
    <source>
        <dbReference type="Proteomes" id="UP000652761"/>
    </source>
</evidence>
<dbReference type="AlphaFoldDB" id="A0A843TXY4"/>
<evidence type="ECO:0000313" key="2">
    <source>
        <dbReference type="EMBL" id="MQL76181.1"/>
    </source>
</evidence>
<comment type="caution">
    <text evidence="2">The sequence shown here is derived from an EMBL/GenBank/DDBJ whole genome shotgun (WGS) entry which is preliminary data.</text>
</comment>
<protein>
    <submittedName>
        <fullName evidence="2">Uncharacterized protein</fullName>
    </submittedName>
</protein>
<dbReference type="PANTHER" id="PTHR31949:SF20">
    <property type="entry name" value="OS01G0141900 PROTEIN"/>
    <property type="match status" value="1"/>
</dbReference>
<feature type="compositionally biased region" description="Polar residues" evidence="1">
    <location>
        <begin position="210"/>
        <end position="225"/>
    </location>
</feature>
<feature type="region of interest" description="Disordered" evidence="1">
    <location>
        <begin position="38"/>
        <end position="108"/>
    </location>
</feature>
<keyword evidence="3" id="KW-1185">Reference proteome</keyword>
<feature type="compositionally biased region" description="Low complexity" evidence="1">
    <location>
        <begin position="68"/>
        <end position="77"/>
    </location>
</feature>
<feature type="compositionally biased region" description="Polar residues" evidence="1">
    <location>
        <begin position="78"/>
        <end position="90"/>
    </location>
</feature>
<feature type="region of interest" description="Disordered" evidence="1">
    <location>
        <begin position="143"/>
        <end position="250"/>
    </location>
</feature>
<dbReference type="GO" id="GO:0043622">
    <property type="term" value="P:cortical microtubule organization"/>
    <property type="evidence" value="ECO:0007669"/>
    <property type="project" value="TreeGrafter"/>
</dbReference>
<gene>
    <name evidence="2" type="ORF">Taro_008581</name>
</gene>
<reference evidence="2" key="1">
    <citation type="submission" date="2017-07" db="EMBL/GenBank/DDBJ databases">
        <title>Taro Niue Genome Assembly and Annotation.</title>
        <authorList>
            <person name="Atibalentja N."/>
            <person name="Keating K."/>
            <person name="Fields C.J."/>
        </authorList>
    </citation>
    <scope>NUCLEOTIDE SEQUENCE</scope>
    <source>
        <strain evidence="2">Niue_2</strain>
        <tissue evidence="2">Leaf</tissue>
    </source>
</reference>